<proteinExistence type="inferred from homology"/>
<evidence type="ECO:0000256" key="5">
    <source>
        <dbReference type="ARBA" id="ARBA00023136"/>
    </source>
</evidence>
<name>A0A8T2LSA7_ASTMX</name>
<evidence type="ECO:0000256" key="6">
    <source>
        <dbReference type="ARBA" id="ARBA00023180"/>
    </source>
</evidence>
<comment type="subcellular location">
    <subcellularLocation>
        <location evidence="1">Cell projection</location>
        <location evidence="1">Microvillus membrane</location>
        <topology evidence="1">Multi-pass membrane protein</topology>
    </subcellularLocation>
</comment>
<evidence type="ECO:0000256" key="2">
    <source>
        <dbReference type="ARBA" id="ARBA00006058"/>
    </source>
</evidence>
<feature type="transmembrane region" description="Helical" evidence="7">
    <location>
        <begin position="420"/>
        <end position="449"/>
    </location>
</feature>
<sequence>MLWRAALALGLVLLLLPHTEPRAPLDFGLVPGGVYDTVAHYEPGPIGLLFNMVHAFLHVVQPNPFPEDLVIRVAKDKFGAIKSEYQKVIYYEIGFVVCAALGLLFAVLLPIVGLLFCMCRCCDNCGGEMHQRQRKNADCQRGLLTTLLLTTTFIITAGVLCAYAANQHLSSQLKNMRRLVNSNLRDLHTFANDTPAQIDYLISQYGTAKEQVLCDLDNVGVLLGGKIHDELGKEVRPALDGVLNMAGVMRDTKEALENVSVTLETLQEGTGKLQFNLSVVRAGLSNALSDPACADALSVTGDICQNIRSSLAQLEISANYSRLPGVTNQLNKVNDVLRTDLSLSVQKGLVAFNDTPTMVTEQTRNVAEGVRNLLDGIGKNISSFSKQFPIQSSLNNFTVMISHTHSRIEDYYPEIDQIDFYRWICCIALCCMVVLILAFNFLGLLCGILGFDRHASPTTRGCVSNTGGNLLMAGVGFSFLFSWLLMGVVTATFLVGGNVEKLVCEPFSSRQLFKARLHLIHIYFYSSVLDTPHLVNPTWRNFIPGYLYNDPDMDLTVENLYSNCKENRGIYSALHLDKVFNVSALLNTSVYTKEVSQKFEGVRVDLRSIILLDAEGKQNLISFTETGIGEINFAAYLEELNKGVTRVDLLSYANNLDAQADQLSRGSLQTSLKGHANTLRQIHSHQVLSLQQSMVISLFNTLNQSIRFLERTASDLSNKVSEVVAAVDAAQFLISQNATFVVNQETEKYKQTIIGYFRQYLDWIKTSLDMEVATCKPLSNIMDTADILACSFLMDSMNTFWFGLGCSTLFLLPSIILSVRLAKFYRRMDTEDVYDDIETIPMKTMEIGNNGYYNEHLQGRGARVTRSAHISKPHRAQYERGLLLLWLWLTGDTNEELLVFSQYSRKLSRDMELKLSGLLLPTG</sequence>
<evidence type="ECO:0000256" key="3">
    <source>
        <dbReference type="ARBA" id="ARBA00022692"/>
    </source>
</evidence>
<feature type="signal peptide" evidence="8">
    <location>
        <begin position="1"/>
        <end position="21"/>
    </location>
</feature>
<feature type="transmembrane region" description="Helical" evidence="7">
    <location>
        <begin position="93"/>
        <end position="122"/>
    </location>
</feature>
<comment type="similarity">
    <text evidence="2">Belongs to the prominin family.</text>
</comment>
<dbReference type="PANTHER" id="PTHR22730">
    <property type="entry name" value="PROMININ PROM PROTEIN"/>
    <property type="match status" value="1"/>
</dbReference>
<feature type="transmembrane region" description="Helical" evidence="7">
    <location>
        <begin position="143"/>
        <end position="165"/>
    </location>
</feature>
<feature type="transmembrane region" description="Helical" evidence="7">
    <location>
        <begin position="800"/>
        <end position="819"/>
    </location>
</feature>
<reference evidence="9 10" key="1">
    <citation type="submission" date="2021-07" db="EMBL/GenBank/DDBJ databases">
        <authorList>
            <person name="Imarazene B."/>
            <person name="Zahm M."/>
            <person name="Klopp C."/>
            <person name="Cabau C."/>
            <person name="Beille S."/>
            <person name="Jouanno E."/>
            <person name="Castinel A."/>
            <person name="Lluch J."/>
            <person name="Gil L."/>
            <person name="Kuchtly C."/>
            <person name="Lopez Roques C."/>
            <person name="Donnadieu C."/>
            <person name="Parrinello H."/>
            <person name="Journot L."/>
            <person name="Du K."/>
            <person name="Schartl M."/>
            <person name="Retaux S."/>
            <person name="Guiguen Y."/>
        </authorList>
    </citation>
    <scope>NUCLEOTIDE SEQUENCE [LARGE SCALE GENOMIC DNA]</scope>
    <source>
        <strain evidence="9">Pach_M1</strain>
        <tissue evidence="9">Testis</tissue>
    </source>
</reference>
<keyword evidence="8" id="KW-0732">Signal</keyword>
<dbReference type="GO" id="GO:0071914">
    <property type="term" value="C:prominosome"/>
    <property type="evidence" value="ECO:0007669"/>
    <property type="project" value="TreeGrafter"/>
</dbReference>
<keyword evidence="4 7" id="KW-1133">Transmembrane helix</keyword>
<evidence type="ECO:0000256" key="1">
    <source>
        <dbReference type="ARBA" id="ARBA00004475"/>
    </source>
</evidence>
<evidence type="ECO:0000313" key="10">
    <source>
        <dbReference type="Proteomes" id="UP000752171"/>
    </source>
</evidence>
<feature type="chain" id="PRO_5035759283" evidence="8">
    <location>
        <begin position="22"/>
        <end position="923"/>
    </location>
</feature>
<protein>
    <submittedName>
        <fullName evidence="9">Prominin-1-A-like isoform X7</fullName>
    </submittedName>
</protein>
<dbReference type="AlphaFoldDB" id="A0A8T2LSA7"/>
<dbReference type="Pfam" id="PF05478">
    <property type="entry name" value="Prominin"/>
    <property type="match status" value="1"/>
</dbReference>
<comment type="caution">
    <text evidence="9">The sequence shown here is derived from an EMBL/GenBank/DDBJ whole genome shotgun (WGS) entry which is preliminary data.</text>
</comment>
<dbReference type="GO" id="GO:0009986">
    <property type="term" value="C:cell surface"/>
    <property type="evidence" value="ECO:0007669"/>
    <property type="project" value="TreeGrafter"/>
</dbReference>
<accession>A0A8T2LSA7</accession>
<dbReference type="GO" id="GO:0005929">
    <property type="term" value="C:cilium"/>
    <property type="evidence" value="ECO:0007669"/>
    <property type="project" value="TreeGrafter"/>
</dbReference>
<feature type="transmembrane region" description="Helical" evidence="7">
    <location>
        <begin position="470"/>
        <end position="495"/>
    </location>
</feature>
<keyword evidence="5 7" id="KW-0472">Membrane</keyword>
<dbReference type="GO" id="GO:0031528">
    <property type="term" value="C:microvillus membrane"/>
    <property type="evidence" value="ECO:0007669"/>
    <property type="project" value="UniProtKB-SubCell"/>
</dbReference>
<dbReference type="InterPro" id="IPR008795">
    <property type="entry name" value="Prominin"/>
</dbReference>
<evidence type="ECO:0000256" key="4">
    <source>
        <dbReference type="ARBA" id="ARBA00022989"/>
    </source>
</evidence>
<dbReference type="PANTHER" id="PTHR22730:SF3">
    <property type="entry name" value="PROMININ-1"/>
    <property type="match status" value="1"/>
</dbReference>
<keyword evidence="3 7" id="KW-0812">Transmembrane</keyword>
<dbReference type="EMBL" id="JAICCE010000010">
    <property type="protein sequence ID" value="KAG9272236.1"/>
    <property type="molecule type" value="Genomic_DNA"/>
</dbReference>
<evidence type="ECO:0000256" key="8">
    <source>
        <dbReference type="SAM" id="SignalP"/>
    </source>
</evidence>
<evidence type="ECO:0000313" key="9">
    <source>
        <dbReference type="EMBL" id="KAG9272236.1"/>
    </source>
</evidence>
<evidence type="ECO:0000256" key="7">
    <source>
        <dbReference type="SAM" id="Phobius"/>
    </source>
</evidence>
<organism evidence="9 10">
    <name type="scientific">Astyanax mexicanus</name>
    <name type="common">Blind cave fish</name>
    <name type="synonym">Astyanax fasciatus mexicanus</name>
    <dbReference type="NCBI Taxonomy" id="7994"/>
    <lineage>
        <taxon>Eukaryota</taxon>
        <taxon>Metazoa</taxon>
        <taxon>Chordata</taxon>
        <taxon>Craniata</taxon>
        <taxon>Vertebrata</taxon>
        <taxon>Euteleostomi</taxon>
        <taxon>Actinopterygii</taxon>
        <taxon>Neopterygii</taxon>
        <taxon>Teleostei</taxon>
        <taxon>Ostariophysi</taxon>
        <taxon>Characiformes</taxon>
        <taxon>Characoidei</taxon>
        <taxon>Acestrorhamphidae</taxon>
        <taxon>Acestrorhamphinae</taxon>
        <taxon>Astyanax</taxon>
    </lineage>
</organism>
<gene>
    <name evidence="9" type="primary">PROM1A</name>
    <name evidence="9" type="ORF">AMEX_G13200</name>
</gene>
<dbReference type="GO" id="GO:0015485">
    <property type="term" value="F:cholesterol binding"/>
    <property type="evidence" value="ECO:0007669"/>
    <property type="project" value="TreeGrafter"/>
</dbReference>
<keyword evidence="6" id="KW-0325">Glycoprotein</keyword>
<dbReference type="Proteomes" id="UP000752171">
    <property type="component" value="Unassembled WGS sequence"/>
</dbReference>
<dbReference type="GO" id="GO:0016324">
    <property type="term" value="C:apical plasma membrane"/>
    <property type="evidence" value="ECO:0007669"/>
    <property type="project" value="TreeGrafter"/>
</dbReference>